<comment type="caution">
    <text evidence="1">The sequence shown here is derived from an EMBL/GenBank/DDBJ whole genome shotgun (WGS) entry which is preliminary data.</text>
</comment>
<dbReference type="AlphaFoldDB" id="A0A1R3KQ19"/>
<sequence>MMNVLRFDNTSTLIQSIRTLEWTDSAIYTQ</sequence>
<proteinExistence type="predicted"/>
<reference evidence="1 2" key="1">
    <citation type="submission" date="2013-09" db="EMBL/GenBank/DDBJ databases">
        <title>Corchorus capsularis genome sequencing.</title>
        <authorList>
            <person name="Alam M."/>
            <person name="Haque M.S."/>
            <person name="Islam M.S."/>
            <person name="Emdad E.M."/>
            <person name="Islam M.M."/>
            <person name="Ahmed B."/>
            <person name="Halim A."/>
            <person name="Hossen Q.M.M."/>
            <person name="Hossain M.Z."/>
            <person name="Ahmed R."/>
            <person name="Khan M.M."/>
            <person name="Islam R."/>
            <person name="Rashid M.M."/>
            <person name="Khan S.A."/>
            <person name="Rahman M.S."/>
            <person name="Alam M."/>
        </authorList>
    </citation>
    <scope>NUCLEOTIDE SEQUENCE [LARGE SCALE GENOMIC DNA]</scope>
    <source>
        <strain evidence="2">cv. CVL-1</strain>
        <tissue evidence="1">Whole seedling</tissue>
    </source>
</reference>
<dbReference type="EMBL" id="AWWV01003345">
    <property type="protein sequence ID" value="OMP09170.1"/>
    <property type="molecule type" value="Genomic_DNA"/>
</dbReference>
<feature type="non-terminal residue" evidence="1">
    <location>
        <position position="30"/>
    </location>
</feature>
<dbReference type="Proteomes" id="UP000188268">
    <property type="component" value="Unassembled WGS sequence"/>
</dbReference>
<organism evidence="1 2">
    <name type="scientific">Corchorus capsularis</name>
    <name type="common">Jute</name>
    <dbReference type="NCBI Taxonomy" id="210143"/>
    <lineage>
        <taxon>Eukaryota</taxon>
        <taxon>Viridiplantae</taxon>
        <taxon>Streptophyta</taxon>
        <taxon>Embryophyta</taxon>
        <taxon>Tracheophyta</taxon>
        <taxon>Spermatophyta</taxon>
        <taxon>Magnoliopsida</taxon>
        <taxon>eudicotyledons</taxon>
        <taxon>Gunneridae</taxon>
        <taxon>Pentapetalae</taxon>
        <taxon>rosids</taxon>
        <taxon>malvids</taxon>
        <taxon>Malvales</taxon>
        <taxon>Malvaceae</taxon>
        <taxon>Grewioideae</taxon>
        <taxon>Apeibeae</taxon>
        <taxon>Corchorus</taxon>
    </lineage>
</organism>
<name>A0A1R3KQ19_COCAP</name>
<accession>A0A1R3KQ19</accession>
<protein>
    <submittedName>
        <fullName evidence="1">Uncharacterized protein</fullName>
    </submittedName>
</protein>
<dbReference type="Gramene" id="OMP09170">
    <property type="protein sequence ID" value="OMP09170"/>
    <property type="gene ID" value="CCACVL1_01073"/>
</dbReference>
<evidence type="ECO:0000313" key="1">
    <source>
        <dbReference type="EMBL" id="OMP09170.1"/>
    </source>
</evidence>
<gene>
    <name evidence="1" type="ORF">CCACVL1_01073</name>
</gene>
<evidence type="ECO:0000313" key="2">
    <source>
        <dbReference type="Proteomes" id="UP000188268"/>
    </source>
</evidence>
<keyword evidence="2" id="KW-1185">Reference proteome</keyword>